<dbReference type="SUPFAM" id="SSF51735">
    <property type="entry name" value="NAD(P)-binding Rossmann-fold domains"/>
    <property type="match status" value="1"/>
</dbReference>
<dbReference type="InterPro" id="IPR002347">
    <property type="entry name" value="SDR_fam"/>
</dbReference>
<proteinExistence type="inferred from homology"/>
<dbReference type="AlphaFoldDB" id="A0A1Y5PSB0"/>
<evidence type="ECO:0000256" key="3">
    <source>
        <dbReference type="RuleBase" id="RU000363"/>
    </source>
</evidence>
<dbReference type="GO" id="GO:0003857">
    <property type="term" value="F:(3S)-3-hydroxyacyl-CoA dehydrogenase (NAD+) activity"/>
    <property type="evidence" value="ECO:0007669"/>
    <property type="project" value="UniProtKB-EC"/>
</dbReference>
<reference evidence="4" key="1">
    <citation type="submission" date="2016-03" db="EMBL/GenBank/DDBJ databases">
        <authorList>
            <person name="Ploux O."/>
        </authorList>
    </citation>
    <scope>NUCLEOTIDE SEQUENCE</scope>
    <source>
        <strain evidence="4">UC10</strain>
    </source>
</reference>
<dbReference type="EMBL" id="FLQS01000066">
    <property type="protein sequence ID" value="SBS79061.1"/>
    <property type="molecule type" value="Genomic_DNA"/>
</dbReference>
<accession>A0A1Y5PSB0</accession>
<dbReference type="Pfam" id="PF00106">
    <property type="entry name" value="adh_short"/>
    <property type="match status" value="1"/>
</dbReference>
<dbReference type="InterPro" id="IPR020904">
    <property type="entry name" value="Sc_DH/Rdtase_CS"/>
</dbReference>
<sequence length="330" mass="34675">MIDFTGQAVIVTGAGRGLGRLYALDLAKRGAAVVVNDIGSTMRGDGVDAAVADSVVDEITRAGGRAVASHDSVDTAAGGAAIVERAVDAFGRLDAVVSNAGIFGSVAFEDLRHDDWTRMLRVHLDGGFHLSQPAYRVMKANGGGRFVFISSSAGVFGQPMEAHYAAAKMGLVGLTNVIAIEGEAHGILANAVLPTGFSRMVTETVGDEKFLAESGFMRAIRAELVVPLVVFLASTACTFTHRNYSACAGRYARAFVGLSEGWLADTDSDPAAEDIAEHLEQISATETFIVPTSIVDEVLEVCDRLGVSPMPGGADVEFPEPQKRRSSAQR</sequence>
<evidence type="ECO:0000256" key="1">
    <source>
        <dbReference type="ARBA" id="ARBA00006484"/>
    </source>
</evidence>
<dbReference type="PRINTS" id="PR00081">
    <property type="entry name" value="GDHRDH"/>
</dbReference>
<dbReference type="PANTHER" id="PTHR45024">
    <property type="entry name" value="DEHYDROGENASES, SHORT CHAIN"/>
    <property type="match status" value="1"/>
</dbReference>
<dbReference type="PANTHER" id="PTHR45024:SF2">
    <property type="entry name" value="SCP2 DOMAIN-CONTAINING PROTEIN"/>
    <property type="match status" value="1"/>
</dbReference>
<dbReference type="PRINTS" id="PR00080">
    <property type="entry name" value="SDRFAMILY"/>
</dbReference>
<protein>
    <submittedName>
        <fullName evidence="4">3-hydroxyacyl-CoA dehydrogenase</fullName>
        <ecNumber evidence="4">1.1.1.35</ecNumber>
    </submittedName>
</protein>
<keyword evidence="2 4" id="KW-0560">Oxidoreductase</keyword>
<dbReference type="InterPro" id="IPR051687">
    <property type="entry name" value="Peroxisomal_Beta-Oxidation"/>
</dbReference>
<organism evidence="4">
    <name type="scientific">uncultured Mycobacterium sp</name>
    <dbReference type="NCBI Taxonomy" id="171292"/>
    <lineage>
        <taxon>Bacteria</taxon>
        <taxon>Bacillati</taxon>
        <taxon>Actinomycetota</taxon>
        <taxon>Actinomycetes</taxon>
        <taxon>Mycobacteriales</taxon>
        <taxon>Mycobacteriaceae</taxon>
        <taxon>Mycobacterium</taxon>
        <taxon>environmental samples</taxon>
    </lineage>
</organism>
<dbReference type="PROSITE" id="PS00061">
    <property type="entry name" value="ADH_SHORT"/>
    <property type="match status" value="1"/>
</dbReference>
<evidence type="ECO:0000256" key="2">
    <source>
        <dbReference type="ARBA" id="ARBA00023002"/>
    </source>
</evidence>
<dbReference type="Gene3D" id="3.40.50.720">
    <property type="entry name" value="NAD(P)-binding Rossmann-like Domain"/>
    <property type="match status" value="1"/>
</dbReference>
<comment type="similarity">
    <text evidence="1 3">Belongs to the short-chain dehydrogenases/reductases (SDR) family.</text>
</comment>
<gene>
    <name evidence="4" type="ORF">MHPYR_690006</name>
</gene>
<dbReference type="EC" id="1.1.1.35" evidence="4"/>
<dbReference type="InterPro" id="IPR036291">
    <property type="entry name" value="NAD(P)-bd_dom_sf"/>
</dbReference>
<name>A0A1Y5PSB0_9MYCO</name>
<evidence type="ECO:0000313" key="4">
    <source>
        <dbReference type="EMBL" id="SBS79061.1"/>
    </source>
</evidence>